<proteinExistence type="predicted"/>
<feature type="region of interest" description="Disordered" evidence="1">
    <location>
        <begin position="76"/>
        <end position="97"/>
    </location>
</feature>
<dbReference type="InterPro" id="IPR009875">
    <property type="entry name" value="PilZ_domain"/>
</dbReference>
<feature type="domain" description="PilZ" evidence="2">
    <location>
        <begin position="158"/>
        <end position="254"/>
    </location>
</feature>
<accession>A0A832A2K5</accession>
<dbReference type="EMBL" id="DSTK01000036">
    <property type="protein sequence ID" value="HFK98040.1"/>
    <property type="molecule type" value="Genomic_DNA"/>
</dbReference>
<comment type="caution">
    <text evidence="3">The sequence shown here is derived from an EMBL/GenBank/DDBJ whole genome shotgun (WGS) entry which is preliminary data.</text>
</comment>
<evidence type="ECO:0000313" key="3">
    <source>
        <dbReference type="EMBL" id="HFK98040.1"/>
    </source>
</evidence>
<dbReference type="AlphaFoldDB" id="A0A832A2K5"/>
<organism evidence="3">
    <name type="scientific">Desulfacinum infernum</name>
    <dbReference type="NCBI Taxonomy" id="35837"/>
    <lineage>
        <taxon>Bacteria</taxon>
        <taxon>Pseudomonadati</taxon>
        <taxon>Thermodesulfobacteriota</taxon>
        <taxon>Syntrophobacteria</taxon>
        <taxon>Syntrophobacterales</taxon>
        <taxon>Syntrophobacteraceae</taxon>
        <taxon>Desulfacinum</taxon>
    </lineage>
</organism>
<protein>
    <submittedName>
        <fullName evidence="3">PilZ domain-containing protein</fullName>
    </submittedName>
</protein>
<name>A0A832A2K5_9BACT</name>
<dbReference type="GO" id="GO:0035438">
    <property type="term" value="F:cyclic-di-GMP binding"/>
    <property type="evidence" value="ECO:0007669"/>
    <property type="project" value="InterPro"/>
</dbReference>
<evidence type="ECO:0000259" key="2">
    <source>
        <dbReference type="Pfam" id="PF07238"/>
    </source>
</evidence>
<gene>
    <name evidence="3" type="ORF">ENS06_12070</name>
</gene>
<sequence length="260" mass="28680">MIKGHGLIQEALFAHVPKEGAAAGILLDKTSLVIHRNQPNLDLHGATHGESSFLAICQRMCSRCAVIAPNSLVGSCDGPRRRGKTPPSGTEKVTRRKRAGKAMDTLKVFVTQDGKATIVCPQCGFARRVDATRFPQQNTHVKVRCPCGHSFRVSLEIRKAYRKPVFLFGEYRKKTDDATSPFRQMIVQDISLTGCRFQTPLAHGLQIGDLVHLEIPLTDERKSLVKAVGEVRRIDGKTVGVGFINFDSGSQKALYFFLLP</sequence>
<dbReference type="Gene3D" id="2.40.10.220">
    <property type="entry name" value="predicted glycosyltransferase like domains"/>
    <property type="match status" value="1"/>
</dbReference>
<dbReference type="Pfam" id="PF07238">
    <property type="entry name" value="PilZ"/>
    <property type="match status" value="1"/>
</dbReference>
<evidence type="ECO:0000256" key="1">
    <source>
        <dbReference type="SAM" id="MobiDB-lite"/>
    </source>
</evidence>
<reference evidence="3" key="1">
    <citation type="journal article" date="2020" name="mSystems">
        <title>Genome- and Community-Level Interaction Insights into Carbon Utilization and Element Cycling Functions of Hydrothermarchaeota in Hydrothermal Sediment.</title>
        <authorList>
            <person name="Zhou Z."/>
            <person name="Liu Y."/>
            <person name="Xu W."/>
            <person name="Pan J."/>
            <person name="Luo Z.H."/>
            <person name="Li M."/>
        </authorList>
    </citation>
    <scope>NUCLEOTIDE SEQUENCE [LARGE SCALE GENOMIC DNA]</scope>
    <source>
        <strain evidence="3">SpSt-456</strain>
    </source>
</reference>
<dbReference type="SUPFAM" id="SSF141371">
    <property type="entry name" value="PilZ domain-like"/>
    <property type="match status" value="1"/>
</dbReference>